<evidence type="ECO:0000256" key="14">
    <source>
        <dbReference type="ARBA" id="ARBA00023288"/>
    </source>
</evidence>
<protein>
    <recommendedName>
        <fullName evidence="19">Soluble ligand binding domain-containing protein</fullName>
    </recommendedName>
</protein>
<keyword evidence="15" id="KW-1133">Transmembrane helix</keyword>
<keyword evidence="7" id="KW-0732">Signal</keyword>
<dbReference type="Gene3D" id="3.10.560.10">
    <property type="entry name" value="Outer membrane lipoprotein wza domain like"/>
    <property type="match status" value="1"/>
</dbReference>
<keyword evidence="12" id="KW-0564">Palmitate</keyword>
<evidence type="ECO:0000256" key="10">
    <source>
        <dbReference type="ARBA" id="ARBA00023114"/>
    </source>
</evidence>
<evidence type="ECO:0000256" key="12">
    <source>
        <dbReference type="ARBA" id="ARBA00023139"/>
    </source>
</evidence>
<keyword evidence="9" id="KW-0406">Ion transport</keyword>
<keyword evidence="4" id="KW-1134">Transmembrane beta strand</keyword>
<dbReference type="GO" id="GO:0006811">
    <property type="term" value="P:monoatomic ion transport"/>
    <property type="evidence" value="ECO:0007669"/>
    <property type="project" value="UniProtKB-KW"/>
</dbReference>
<feature type="domain" description="SLBB" evidence="17">
    <location>
        <begin position="156"/>
        <end position="235"/>
    </location>
</feature>
<dbReference type="InterPro" id="IPR049712">
    <property type="entry name" value="Poly_export"/>
</dbReference>
<dbReference type="PANTHER" id="PTHR33619:SF3">
    <property type="entry name" value="POLYSACCHARIDE EXPORT PROTEIN GFCE-RELATED"/>
    <property type="match status" value="1"/>
</dbReference>
<evidence type="ECO:0000259" key="17">
    <source>
        <dbReference type="Pfam" id="PF22461"/>
    </source>
</evidence>
<sequence>MIRVMRKIVFLLFIALLTGCNAYQKVAYLQQAGTQAILSDSVQTPVPDPVIKVGDVLMITVNTNTPEAAMPFNLPLIPAGESSRSYSGGNGSYISYGLSMQNYLVDMEGNLVFPVIGKMRVAGMTKAALAEQIKKTIYPQYITEEPIILIRYANFKVSVLGEVMRPGSFLIDNEKVSILEALAMAGDMTIYGRRESVLLVRENNGNRETVRIDIRDKNLVNSPYFYLQQNDVLYVEPNDSRARASAISTAESLSISVVGTLISIATLIINILR</sequence>
<dbReference type="InterPro" id="IPR003715">
    <property type="entry name" value="Poly_export_N"/>
</dbReference>
<dbReference type="Pfam" id="PF22461">
    <property type="entry name" value="SLBB_2"/>
    <property type="match status" value="1"/>
</dbReference>
<dbReference type="Pfam" id="PF02563">
    <property type="entry name" value="Poly_export"/>
    <property type="match status" value="1"/>
</dbReference>
<dbReference type="GO" id="GO:0046930">
    <property type="term" value="C:pore complex"/>
    <property type="evidence" value="ECO:0007669"/>
    <property type="project" value="UniProtKB-KW"/>
</dbReference>
<feature type="domain" description="Polysaccharide export protein N-terminal" evidence="16">
    <location>
        <begin position="46"/>
        <end position="148"/>
    </location>
</feature>
<dbReference type="PROSITE" id="PS51257">
    <property type="entry name" value="PROKAR_LIPOPROTEIN"/>
    <property type="match status" value="1"/>
</dbReference>
<evidence type="ECO:0000256" key="1">
    <source>
        <dbReference type="ARBA" id="ARBA00004571"/>
    </source>
</evidence>
<keyword evidence="14" id="KW-0449">Lipoprotein</keyword>
<evidence type="ECO:0000313" key="18">
    <source>
        <dbReference type="EMBL" id="MPL98821.1"/>
    </source>
</evidence>
<dbReference type="AlphaFoldDB" id="A0A644W534"/>
<evidence type="ECO:0000256" key="6">
    <source>
        <dbReference type="ARBA" id="ARBA00022692"/>
    </source>
</evidence>
<keyword evidence="11 15" id="KW-0472">Membrane</keyword>
<comment type="similarity">
    <text evidence="2">Belongs to the BexD/CtrA/VexA family.</text>
</comment>
<dbReference type="GO" id="GO:0015288">
    <property type="term" value="F:porin activity"/>
    <property type="evidence" value="ECO:0007669"/>
    <property type="project" value="UniProtKB-KW"/>
</dbReference>
<keyword evidence="10" id="KW-0626">Porin</keyword>
<keyword evidence="3" id="KW-0813">Transport</keyword>
<comment type="subcellular location">
    <subcellularLocation>
        <location evidence="1">Cell outer membrane</location>
        <topology evidence="1">Multi-pass membrane protein</topology>
    </subcellularLocation>
</comment>
<organism evidence="18">
    <name type="scientific">bioreactor metagenome</name>
    <dbReference type="NCBI Taxonomy" id="1076179"/>
    <lineage>
        <taxon>unclassified sequences</taxon>
        <taxon>metagenomes</taxon>
        <taxon>ecological metagenomes</taxon>
    </lineage>
</organism>
<feature type="transmembrane region" description="Helical" evidence="15">
    <location>
        <begin position="253"/>
        <end position="272"/>
    </location>
</feature>
<dbReference type="GO" id="GO:0009279">
    <property type="term" value="C:cell outer membrane"/>
    <property type="evidence" value="ECO:0007669"/>
    <property type="project" value="UniProtKB-SubCell"/>
</dbReference>
<dbReference type="InterPro" id="IPR054765">
    <property type="entry name" value="SLBB_dom"/>
</dbReference>
<accession>A0A644W534</accession>
<reference evidence="18" key="1">
    <citation type="submission" date="2019-08" db="EMBL/GenBank/DDBJ databases">
        <authorList>
            <person name="Kucharzyk K."/>
            <person name="Murdoch R.W."/>
            <person name="Higgins S."/>
            <person name="Loffler F."/>
        </authorList>
    </citation>
    <scope>NUCLEOTIDE SEQUENCE</scope>
</reference>
<evidence type="ECO:0000256" key="7">
    <source>
        <dbReference type="ARBA" id="ARBA00022729"/>
    </source>
</evidence>
<dbReference type="GO" id="GO:0015159">
    <property type="term" value="F:polysaccharide transmembrane transporter activity"/>
    <property type="evidence" value="ECO:0007669"/>
    <property type="project" value="InterPro"/>
</dbReference>
<evidence type="ECO:0000256" key="9">
    <source>
        <dbReference type="ARBA" id="ARBA00023065"/>
    </source>
</evidence>
<keyword evidence="5" id="KW-0762">Sugar transport</keyword>
<evidence type="ECO:0000256" key="15">
    <source>
        <dbReference type="SAM" id="Phobius"/>
    </source>
</evidence>
<evidence type="ECO:0000256" key="13">
    <source>
        <dbReference type="ARBA" id="ARBA00023237"/>
    </source>
</evidence>
<evidence type="ECO:0000256" key="5">
    <source>
        <dbReference type="ARBA" id="ARBA00022597"/>
    </source>
</evidence>
<proteinExistence type="inferred from homology"/>
<dbReference type="EMBL" id="VSSQ01000631">
    <property type="protein sequence ID" value="MPL98821.1"/>
    <property type="molecule type" value="Genomic_DNA"/>
</dbReference>
<evidence type="ECO:0000256" key="3">
    <source>
        <dbReference type="ARBA" id="ARBA00022448"/>
    </source>
</evidence>
<evidence type="ECO:0008006" key="19">
    <source>
        <dbReference type="Google" id="ProtNLM"/>
    </source>
</evidence>
<keyword evidence="6 15" id="KW-0812">Transmembrane</keyword>
<evidence type="ECO:0000259" key="16">
    <source>
        <dbReference type="Pfam" id="PF02563"/>
    </source>
</evidence>
<comment type="caution">
    <text evidence="18">The sequence shown here is derived from an EMBL/GenBank/DDBJ whole genome shotgun (WGS) entry which is preliminary data.</text>
</comment>
<evidence type="ECO:0000256" key="2">
    <source>
        <dbReference type="ARBA" id="ARBA00009450"/>
    </source>
</evidence>
<dbReference type="PANTHER" id="PTHR33619">
    <property type="entry name" value="POLYSACCHARIDE EXPORT PROTEIN GFCE-RELATED"/>
    <property type="match status" value="1"/>
</dbReference>
<evidence type="ECO:0000256" key="11">
    <source>
        <dbReference type="ARBA" id="ARBA00023136"/>
    </source>
</evidence>
<name>A0A644W534_9ZZZZ</name>
<keyword evidence="8" id="KW-0625">Polysaccharide transport</keyword>
<evidence type="ECO:0000256" key="8">
    <source>
        <dbReference type="ARBA" id="ARBA00023047"/>
    </source>
</evidence>
<gene>
    <name evidence="18" type="ORF">SDC9_45031</name>
</gene>
<keyword evidence="13" id="KW-0998">Cell outer membrane</keyword>
<evidence type="ECO:0000256" key="4">
    <source>
        <dbReference type="ARBA" id="ARBA00022452"/>
    </source>
</evidence>